<dbReference type="PANTHER" id="PTHR43135:SF3">
    <property type="entry name" value="ALPHA-D-RIBOSE 1-METHYLPHOSPHONATE 5-TRIPHOSPHATE DIPHOSPHATASE"/>
    <property type="match status" value="1"/>
</dbReference>
<dbReference type="InterPro" id="IPR032466">
    <property type="entry name" value="Metal_Hydrolase"/>
</dbReference>
<comment type="caution">
    <text evidence="3">The sequence shown here is derived from an EMBL/GenBank/DDBJ whole genome shotgun (WGS) entry which is preliminary data.</text>
</comment>
<dbReference type="Proteomes" id="UP000239522">
    <property type="component" value="Unassembled WGS sequence"/>
</dbReference>
<keyword evidence="1" id="KW-0472">Membrane</keyword>
<evidence type="ECO:0000313" key="4">
    <source>
        <dbReference type="Proteomes" id="UP000239522"/>
    </source>
</evidence>
<protein>
    <recommendedName>
        <fullName evidence="2">Amidohydrolase-related domain-containing protein</fullName>
    </recommendedName>
</protein>
<dbReference type="InterPro" id="IPR006680">
    <property type="entry name" value="Amidohydro-rel"/>
</dbReference>
<reference evidence="3 4" key="1">
    <citation type="submission" date="2016-11" db="EMBL/GenBank/DDBJ databases">
        <title>Trade-off between light-utilization and light-protection in marine flavobacteria.</title>
        <authorList>
            <person name="Kumagai Y."/>
        </authorList>
    </citation>
    <scope>NUCLEOTIDE SEQUENCE [LARGE SCALE GENOMIC DNA]</scope>
    <source>
        <strain evidence="3 4">ATCC 700397</strain>
    </source>
</reference>
<keyword evidence="1" id="KW-1133">Transmembrane helix</keyword>
<dbReference type="SUPFAM" id="SSF51556">
    <property type="entry name" value="Metallo-dependent hydrolases"/>
    <property type="match status" value="1"/>
</dbReference>
<dbReference type="SUPFAM" id="SSF51338">
    <property type="entry name" value="Composite domain of metallo-dependent hydrolases"/>
    <property type="match status" value="1"/>
</dbReference>
<dbReference type="Pfam" id="PF01979">
    <property type="entry name" value="Amidohydro_1"/>
    <property type="match status" value="1"/>
</dbReference>
<feature type="transmembrane region" description="Helical" evidence="1">
    <location>
        <begin position="12"/>
        <end position="31"/>
    </location>
</feature>
<dbReference type="EMBL" id="MQUA01000004">
    <property type="protein sequence ID" value="PQB08888.1"/>
    <property type="molecule type" value="Genomic_DNA"/>
</dbReference>
<proteinExistence type="predicted"/>
<dbReference type="Gene3D" id="3.20.20.140">
    <property type="entry name" value="Metal-dependent hydrolases"/>
    <property type="match status" value="1"/>
</dbReference>
<evidence type="ECO:0000259" key="2">
    <source>
        <dbReference type="Pfam" id="PF01979"/>
    </source>
</evidence>
<dbReference type="InterPro" id="IPR051781">
    <property type="entry name" value="Metallo-dep_Hydrolase"/>
</dbReference>
<dbReference type="InterPro" id="IPR011059">
    <property type="entry name" value="Metal-dep_hydrolase_composite"/>
</dbReference>
<evidence type="ECO:0000256" key="1">
    <source>
        <dbReference type="SAM" id="Phobius"/>
    </source>
</evidence>
<dbReference type="Gene3D" id="2.30.40.10">
    <property type="entry name" value="Urease, subunit C, domain 1"/>
    <property type="match status" value="1"/>
</dbReference>
<organism evidence="3 4">
    <name type="scientific">Polaribacter filamentus</name>
    <dbReference type="NCBI Taxonomy" id="53483"/>
    <lineage>
        <taxon>Bacteria</taxon>
        <taxon>Pseudomonadati</taxon>
        <taxon>Bacteroidota</taxon>
        <taxon>Flavobacteriia</taxon>
        <taxon>Flavobacteriales</taxon>
        <taxon>Flavobacteriaceae</taxon>
    </lineage>
</organism>
<feature type="domain" description="Amidohydrolase-related" evidence="2">
    <location>
        <begin position="98"/>
        <end position="466"/>
    </location>
</feature>
<keyword evidence="1" id="KW-0812">Transmembrane</keyword>
<dbReference type="RefSeq" id="WP_104808110.1">
    <property type="nucleotide sequence ID" value="NZ_MQUA01000004.1"/>
</dbReference>
<dbReference type="PANTHER" id="PTHR43135">
    <property type="entry name" value="ALPHA-D-RIBOSE 1-METHYLPHOSPHONATE 5-TRIPHOSPHATE DIPHOSPHATASE"/>
    <property type="match status" value="1"/>
</dbReference>
<accession>A0A2S7L2D5</accession>
<dbReference type="GO" id="GO:0016810">
    <property type="term" value="F:hydrolase activity, acting on carbon-nitrogen (but not peptide) bonds"/>
    <property type="evidence" value="ECO:0007669"/>
    <property type="project" value="InterPro"/>
</dbReference>
<dbReference type="OrthoDB" id="9797498at2"/>
<sequence>MKKIILKTLKYGLILIGFVLFIVLLLFIYPIPEPLSQKADNNSYTISNINIVDVANDSILKNQTIVIKNNRIIKITLNDSISKDKNTKIIDGTGKYALAGLWDMHSHLAFQIAPQVIMPLHIANGITNIRDMQGVVNINEERIKWRKEIESETLLGPRLIGFADEIVGANYDEQNVLDVINKTANDKRTFIKIYSGILSKRYFELAKVAKSKGVVFAGHYPNAINPIDASNAGQRSFEHAHLFLKHSNPDAEKLREYYRAMYADEELDEKNKPSSIEMLKSFDYAKFYELVDVMVKNETYFCPTHITRKYEALTNNEDFLNDENLKYIPHLVSFIWKDDVSGMKEFTKKEGNQNHLNNFYAKGLELTGLAHKKGVKILAGTDSYDPYSFPGISLHSELEELVKAGLSPAEALVCATINPSKYFQVSKNYGTIEEEKIADILILNKNPLLDIKNTTSIESLFFNGNIYTKEDIDTMKKYVEDNSSGINGLSISVKMFIRLMKDNRH</sequence>
<keyword evidence="4" id="KW-1185">Reference proteome</keyword>
<evidence type="ECO:0000313" key="3">
    <source>
        <dbReference type="EMBL" id="PQB08888.1"/>
    </source>
</evidence>
<dbReference type="AlphaFoldDB" id="A0A2S7L2D5"/>
<name>A0A2S7L2D5_9FLAO</name>
<gene>
    <name evidence="3" type="ORF">BST83_00545</name>
</gene>